<name>A0A7X0MNC7_9SPHN</name>
<sequence length="577" mass="61577">MAMSREPPDTSRAALAEAAADGTLEGLFRDALLAMDDDASREFKSSVVEAQRAGVIDLIAAASATPGPVDHFAGTVYEAAIPELELDAATVVALANGFVSRSRDGSVPYFMFDAVAGWAAGDARRVADMLRAIDAGDAPASLRIATLQAGLRVDRAEYFVLVATALATGDPAEANAAGFVLGTVVAQDASERSMISDALSTALRAGDTDRRASAFDAALTIGLREGGDPADAELALDAVADHGEPRLRRIAANRVFMTRHPIPAALERRLLAMLRQVEKGEADTLEAINMAIAQRLRGSSGEPYRALLRDILASGVGDIEAMDDSAHQVLTANDGSLEALLEEWIADGSGGLIAAVRDISSIPATRSELTFALDFSRFGLTAEQTLASARKVVAALVLQADTATSIVLSLLRTGHPDAGDGLEALLFNPVLISYWEGPKAYLERVSLDQPPDVQKRIRRLLSALDDYEGGVRSTCIIAEMGPTARQRFLRQLYRADEQRKARKAMSKRGGFLDFIPVTRVLHGDSVVSEVHTGDGPPSRQEFRMGSVSHSMPLARLDAIDPIGFWYQRMVLSMGKAP</sequence>
<dbReference type="EMBL" id="JACHBT010000010">
    <property type="protein sequence ID" value="MBB6505204.1"/>
    <property type="molecule type" value="Genomic_DNA"/>
</dbReference>
<protein>
    <submittedName>
        <fullName evidence="1">Uncharacterized protein</fullName>
    </submittedName>
</protein>
<dbReference type="RefSeq" id="WP_184505861.1">
    <property type="nucleotide sequence ID" value="NZ_JACHBT010000010.1"/>
</dbReference>
<evidence type="ECO:0000313" key="2">
    <source>
        <dbReference type="Proteomes" id="UP000522313"/>
    </source>
</evidence>
<gene>
    <name evidence="1" type="ORF">F4693_002191</name>
</gene>
<dbReference type="AlphaFoldDB" id="A0A7X0MNC7"/>
<reference evidence="1 2" key="1">
    <citation type="submission" date="2020-08" db="EMBL/GenBank/DDBJ databases">
        <title>The Agave Microbiome: Exploring the role of microbial communities in plant adaptations to desert environments.</title>
        <authorList>
            <person name="Partida-Martinez L.P."/>
        </authorList>
    </citation>
    <scope>NUCLEOTIDE SEQUENCE [LARGE SCALE GENOMIC DNA]</scope>
    <source>
        <strain evidence="1 2">AS3.13</strain>
    </source>
</reference>
<reference evidence="1 2" key="2">
    <citation type="submission" date="2020-08" db="EMBL/GenBank/DDBJ databases">
        <authorList>
            <person name="Partida-Martinez L."/>
            <person name="Huntemann M."/>
            <person name="Clum A."/>
            <person name="Wang J."/>
            <person name="Palaniappan K."/>
            <person name="Ritter S."/>
            <person name="Chen I.-M."/>
            <person name="Stamatis D."/>
            <person name="Reddy T."/>
            <person name="O'Malley R."/>
            <person name="Daum C."/>
            <person name="Shapiro N."/>
            <person name="Ivanova N."/>
            <person name="Kyrpides N."/>
            <person name="Woyke T."/>
        </authorList>
    </citation>
    <scope>NUCLEOTIDE SEQUENCE [LARGE SCALE GENOMIC DNA]</scope>
    <source>
        <strain evidence="1 2">AS3.13</strain>
    </source>
</reference>
<comment type="caution">
    <text evidence="1">The sequence shown here is derived from an EMBL/GenBank/DDBJ whole genome shotgun (WGS) entry which is preliminary data.</text>
</comment>
<proteinExistence type="predicted"/>
<accession>A0A7X0MNC7</accession>
<organism evidence="1 2">
    <name type="scientific">Sphingomonas endophytica</name>
    <dbReference type="NCBI Taxonomy" id="869719"/>
    <lineage>
        <taxon>Bacteria</taxon>
        <taxon>Pseudomonadati</taxon>
        <taxon>Pseudomonadota</taxon>
        <taxon>Alphaproteobacteria</taxon>
        <taxon>Sphingomonadales</taxon>
        <taxon>Sphingomonadaceae</taxon>
        <taxon>Sphingomonas</taxon>
    </lineage>
</organism>
<dbReference type="Proteomes" id="UP000522313">
    <property type="component" value="Unassembled WGS sequence"/>
</dbReference>
<evidence type="ECO:0000313" key="1">
    <source>
        <dbReference type="EMBL" id="MBB6505204.1"/>
    </source>
</evidence>